<dbReference type="EMBL" id="JANUGU010000005">
    <property type="protein sequence ID" value="MCS0659710.1"/>
    <property type="molecule type" value="Genomic_DNA"/>
</dbReference>
<name>A0ABT2D0Z6_9BURK</name>
<organism evidence="1 2">
    <name type="scientific">Massilia terrae</name>
    <dbReference type="NCBI Taxonomy" id="1811224"/>
    <lineage>
        <taxon>Bacteria</taxon>
        <taxon>Pseudomonadati</taxon>
        <taxon>Pseudomonadota</taxon>
        <taxon>Betaproteobacteria</taxon>
        <taxon>Burkholderiales</taxon>
        <taxon>Oxalobacteraceae</taxon>
        <taxon>Telluria group</taxon>
        <taxon>Massilia</taxon>
    </lineage>
</organism>
<gene>
    <name evidence="1" type="ORF">NX778_16690</name>
</gene>
<evidence type="ECO:0000313" key="1">
    <source>
        <dbReference type="EMBL" id="MCS0659710.1"/>
    </source>
</evidence>
<comment type="caution">
    <text evidence="1">The sequence shown here is derived from an EMBL/GenBank/DDBJ whole genome shotgun (WGS) entry which is preliminary data.</text>
</comment>
<dbReference type="RefSeq" id="WP_258812896.1">
    <property type="nucleotide sequence ID" value="NZ_JANUGU010000005.1"/>
</dbReference>
<sequence length="159" mass="17219">MDTAIKDKVLAVTRLGRTRAEATDWFRVSLGLYYLAGLMTNGAIDFKLLDRAYNRFIYHAIGGGHSITSVLQFMSGVNVLPVVQSERFVRAFGECCPEIPLDTIPFLLSLNLGVAKNISKLDVGGPLHDWIEGQQAAIQRSQADGGAAEPDSPAGGERL</sequence>
<proteinExistence type="predicted"/>
<evidence type="ECO:0000313" key="2">
    <source>
        <dbReference type="Proteomes" id="UP001204621"/>
    </source>
</evidence>
<reference evidence="1 2" key="1">
    <citation type="submission" date="2022-08" db="EMBL/GenBank/DDBJ databases">
        <title>Reclassification of Massilia species as members of the genera Telluria, Duganella, Pseudoduganella, Mokoshia gen. nov. and Zemynaea gen. nov. using orthogonal and non-orthogonal genome-based approaches.</title>
        <authorList>
            <person name="Bowman J.P."/>
        </authorList>
    </citation>
    <scope>NUCLEOTIDE SEQUENCE [LARGE SCALE GENOMIC DNA]</scope>
    <source>
        <strain evidence="1 2">JCM 31606</strain>
    </source>
</reference>
<dbReference type="Proteomes" id="UP001204621">
    <property type="component" value="Unassembled WGS sequence"/>
</dbReference>
<accession>A0ABT2D0Z6</accession>
<keyword evidence="2" id="KW-1185">Reference proteome</keyword>
<protein>
    <submittedName>
        <fullName evidence="1">Uncharacterized protein</fullName>
    </submittedName>
</protein>